<sequence length="249" mass="27246">MKSLFFVFLATTAATEFRPYHNYMYNETFNATGAVMAVGYDIFSSTPTHLNWTFERRLYENETGNFTEKVMHLKPDHGNFSETADNWNVCWAIASIKDSRKSTEPVPSNCKGVVSSDCLSRLGKTLCGPDGASSSIETQNACGGDLWIGGMNYTRLRNQTGNGINLIGLFGFSSDYDKYMKESVVVALLFSQGLNGFWKPDALDPPAINCFGTDKTSLGSRDLQTVLKSSASSVAVSYAVGLTVLLVIL</sequence>
<keyword evidence="3" id="KW-1185">Reference proteome</keyword>
<feature type="chain" id="PRO_5013198256" description="Ecp2 effector protein domain-containing protein" evidence="1">
    <location>
        <begin position="16"/>
        <end position="249"/>
    </location>
</feature>
<dbReference type="HOGENOM" id="CLU_1116410_0_0_1"/>
<evidence type="ECO:0008006" key="4">
    <source>
        <dbReference type="Google" id="ProtNLM"/>
    </source>
</evidence>
<name>A0A0A1TBF0_9HYPO</name>
<dbReference type="EMBL" id="CDHN01000001">
    <property type="protein sequence ID" value="CEJ82669.1"/>
    <property type="molecule type" value="Genomic_DNA"/>
</dbReference>
<protein>
    <recommendedName>
        <fullName evidence="4">Ecp2 effector protein domain-containing protein</fullName>
    </recommendedName>
</protein>
<dbReference type="Proteomes" id="UP000039046">
    <property type="component" value="Unassembled WGS sequence"/>
</dbReference>
<organism evidence="2 3">
    <name type="scientific">[Torrubiella] hemipterigena</name>
    <dbReference type="NCBI Taxonomy" id="1531966"/>
    <lineage>
        <taxon>Eukaryota</taxon>
        <taxon>Fungi</taxon>
        <taxon>Dikarya</taxon>
        <taxon>Ascomycota</taxon>
        <taxon>Pezizomycotina</taxon>
        <taxon>Sordariomycetes</taxon>
        <taxon>Hypocreomycetidae</taxon>
        <taxon>Hypocreales</taxon>
        <taxon>Clavicipitaceae</taxon>
        <taxon>Clavicipitaceae incertae sedis</taxon>
        <taxon>'Torrubiella' clade</taxon>
    </lineage>
</organism>
<reference evidence="2 3" key="1">
    <citation type="journal article" date="2015" name="Genome Announc.">
        <title>Draft Genome Sequence and Gene Annotation of the Entomopathogenic Fungus Verticillium hemipterigenum.</title>
        <authorList>
            <person name="Horn F."/>
            <person name="Habel A."/>
            <person name="Scharf D.H."/>
            <person name="Dworschak J."/>
            <person name="Brakhage A.A."/>
            <person name="Guthke R."/>
            <person name="Hertweck C."/>
            <person name="Linde J."/>
        </authorList>
    </citation>
    <scope>NUCLEOTIDE SEQUENCE [LARGE SCALE GENOMIC DNA]</scope>
</reference>
<keyword evidence="1" id="KW-0732">Signal</keyword>
<proteinExistence type="predicted"/>
<feature type="signal peptide" evidence="1">
    <location>
        <begin position="1"/>
        <end position="15"/>
    </location>
</feature>
<evidence type="ECO:0000256" key="1">
    <source>
        <dbReference type="SAM" id="SignalP"/>
    </source>
</evidence>
<gene>
    <name evidence="2" type="ORF">VHEMI02718</name>
</gene>
<dbReference type="AlphaFoldDB" id="A0A0A1TBF0"/>
<accession>A0A0A1TBF0</accession>
<evidence type="ECO:0000313" key="3">
    <source>
        <dbReference type="Proteomes" id="UP000039046"/>
    </source>
</evidence>
<evidence type="ECO:0000313" key="2">
    <source>
        <dbReference type="EMBL" id="CEJ82669.1"/>
    </source>
</evidence>